<name>A0A2T0VAL9_9MICO</name>
<proteinExistence type="predicted"/>
<comment type="caution">
    <text evidence="1">The sequence shown here is derived from an EMBL/GenBank/DDBJ whole genome shotgun (WGS) entry which is preliminary data.</text>
</comment>
<reference evidence="1 2" key="1">
    <citation type="submission" date="2018-03" db="EMBL/GenBank/DDBJ databases">
        <title>Genomic Encyclopedia of Type Strains, Phase III (KMG-III): the genomes of soil and plant-associated and newly described type strains.</title>
        <authorList>
            <person name="Whitman W."/>
        </authorList>
    </citation>
    <scope>NUCLEOTIDE SEQUENCE [LARGE SCALE GENOMIC DNA]</scope>
    <source>
        <strain evidence="1 2">CGMCC 1.12484</strain>
    </source>
</reference>
<keyword evidence="2" id="KW-1185">Reference proteome</keyword>
<dbReference type="EMBL" id="PVTL01000007">
    <property type="protein sequence ID" value="PRY67201.1"/>
    <property type="molecule type" value="Genomic_DNA"/>
</dbReference>
<evidence type="ECO:0000313" key="2">
    <source>
        <dbReference type="Proteomes" id="UP000237983"/>
    </source>
</evidence>
<accession>A0A2T0VAL9</accession>
<evidence type="ECO:0000313" key="1">
    <source>
        <dbReference type="EMBL" id="PRY67201.1"/>
    </source>
</evidence>
<dbReference type="AlphaFoldDB" id="A0A2T0VAL9"/>
<protein>
    <submittedName>
        <fullName evidence="1">Uncharacterized protein</fullName>
    </submittedName>
</protein>
<sequence>MSDHSDFVLQLVTIVGTTIDPAAVDLPPTQSIDIATDAVPTQ</sequence>
<dbReference type="RefSeq" id="WP_281260223.1">
    <property type="nucleotide sequence ID" value="NZ_PVTL01000007.1"/>
</dbReference>
<dbReference type="Proteomes" id="UP000237983">
    <property type="component" value="Unassembled WGS sequence"/>
</dbReference>
<organism evidence="1 2">
    <name type="scientific">Glaciihabitans tibetensis</name>
    <dbReference type="NCBI Taxonomy" id="1266600"/>
    <lineage>
        <taxon>Bacteria</taxon>
        <taxon>Bacillati</taxon>
        <taxon>Actinomycetota</taxon>
        <taxon>Actinomycetes</taxon>
        <taxon>Micrococcales</taxon>
        <taxon>Microbacteriaceae</taxon>
        <taxon>Glaciihabitans</taxon>
    </lineage>
</organism>
<gene>
    <name evidence="1" type="ORF">B0I08_10796</name>
</gene>